<comment type="caution">
    <text evidence="1">The sequence shown here is derived from an EMBL/GenBank/DDBJ whole genome shotgun (WGS) entry which is preliminary data.</text>
</comment>
<protein>
    <submittedName>
        <fullName evidence="1">Uncharacterized protein</fullName>
    </submittedName>
</protein>
<reference evidence="1" key="1">
    <citation type="submission" date="2019-08" db="EMBL/GenBank/DDBJ databases">
        <authorList>
            <person name="Kucharzyk K."/>
            <person name="Murdoch R.W."/>
            <person name="Higgins S."/>
            <person name="Loffler F."/>
        </authorList>
    </citation>
    <scope>NUCLEOTIDE SEQUENCE</scope>
</reference>
<proteinExistence type="predicted"/>
<dbReference type="EMBL" id="VSSQ01029810">
    <property type="protein sequence ID" value="MPM80088.1"/>
    <property type="molecule type" value="Genomic_DNA"/>
</dbReference>
<organism evidence="1">
    <name type="scientific">bioreactor metagenome</name>
    <dbReference type="NCBI Taxonomy" id="1076179"/>
    <lineage>
        <taxon>unclassified sequences</taxon>
        <taxon>metagenomes</taxon>
        <taxon>ecological metagenomes</taxon>
    </lineage>
</organism>
<accession>A0A645CT96</accession>
<evidence type="ECO:0000313" key="1">
    <source>
        <dbReference type="EMBL" id="MPM80088.1"/>
    </source>
</evidence>
<dbReference type="AlphaFoldDB" id="A0A645CT96"/>
<sequence length="66" mass="7347">MLVDDGIGTMNSSKRLFYMHHDGIFGKLLADGKGGNLVVHANQSSFQIEIFKMIEHQRGGMVIIDQ</sequence>
<gene>
    <name evidence="1" type="ORF">SDC9_127134</name>
</gene>
<name>A0A645CT96_9ZZZZ</name>